<dbReference type="AlphaFoldDB" id="A0A9Q1AJM2"/>
<protein>
    <submittedName>
        <fullName evidence="1">Uncharacterized protein</fullName>
    </submittedName>
</protein>
<proteinExistence type="predicted"/>
<gene>
    <name evidence="1" type="ORF">OIU79_017213</name>
</gene>
<sequence>MQVNFHQSTLQNFFICDLFVEVMANELFIARIKPKTRRESCSNVSQPHDDCLLKRIKILRTRSSGEDTIGMYLEKRSSGFSVLELEYKIC</sequence>
<keyword evidence="2" id="KW-1185">Reference proteome</keyword>
<feature type="non-terminal residue" evidence="1">
    <location>
        <position position="90"/>
    </location>
</feature>
<name>A0A9Q1AJM2_SALPP</name>
<dbReference type="EMBL" id="JAPFFK010000002">
    <property type="protein sequence ID" value="KAJ6773713.1"/>
    <property type="molecule type" value="Genomic_DNA"/>
</dbReference>
<evidence type="ECO:0000313" key="1">
    <source>
        <dbReference type="EMBL" id="KAJ6773713.1"/>
    </source>
</evidence>
<accession>A0A9Q1AJM2</accession>
<dbReference type="Proteomes" id="UP001151532">
    <property type="component" value="Chromosome 5"/>
</dbReference>
<organism evidence="1 2">
    <name type="scientific">Salix purpurea</name>
    <name type="common">Purple osier willow</name>
    <dbReference type="NCBI Taxonomy" id="77065"/>
    <lineage>
        <taxon>Eukaryota</taxon>
        <taxon>Viridiplantae</taxon>
        <taxon>Streptophyta</taxon>
        <taxon>Embryophyta</taxon>
        <taxon>Tracheophyta</taxon>
        <taxon>Spermatophyta</taxon>
        <taxon>Magnoliopsida</taxon>
        <taxon>eudicotyledons</taxon>
        <taxon>Gunneridae</taxon>
        <taxon>Pentapetalae</taxon>
        <taxon>rosids</taxon>
        <taxon>fabids</taxon>
        <taxon>Malpighiales</taxon>
        <taxon>Salicaceae</taxon>
        <taxon>Saliceae</taxon>
        <taxon>Salix</taxon>
    </lineage>
</organism>
<reference evidence="1" key="2">
    <citation type="journal article" date="2023" name="Int. J. Mol. Sci.">
        <title>De Novo Assembly and Annotation of 11 Diverse Shrub Willow (Salix) Genomes Reveals Novel Gene Organization in Sex-Linked Regions.</title>
        <authorList>
            <person name="Hyden B."/>
            <person name="Feng K."/>
            <person name="Yates T.B."/>
            <person name="Jawdy S."/>
            <person name="Cereghino C."/>
            <person name="Smart L.B."/>
            <person name="Muchero W."/>
        </authorList>
    </citation>
    <scope>NUCLEOTIDE SEQUENCE</scope>
    <source>
        <tissue evidence="1">Shoot tip</tissue>
    </source>
</reference>
<reference evidence="1" key="1">
    <citation type="submission" date="2022-11" db="EMBL/GenBank/DDBJ databases">
        <authorList>
            <person name="Hyden B.L."/>
            <person name="Feng K."/>
            <person name="Yates T."/>
            <person name="Jawdy S."/>
            <person name="Smart L.B."/>
            <person name="Muchero W."/>
        </authorList>
    </citation>
    <scope>NUCLEOTIDE SEQUENCE</scope>
    <source>
        <tissue evidence="1">Shoot tip</tissue>
    </source>
</reference>
<comment type="caution">
    <text evidence="1">The sequence shown here is derived from an EMBL/GenBank/DDBJ whole genome shotgun (WGS) entry which is preliminary data.</text>
</comment>
<evidence type="ECO:0000313" key="2">
    <source>
        <dbReference type="Proteomes" id="UP001151532"/>
    </source>
</evidence>